<evidence type="ECO:0000313" key="4">
    <source>
        <dbReference type="EMBL" id="MFD2035770.1"/>
    </source>
</evidence>
<dbReference type="InterPro" id="IPR055354">
    <property type="entry name" value="DUF7507"/>
</dbReference>
<evidence type="ECO:0000259" key="3">
    <source>
        <dbReference type="Pfam" id="PF24346"/>
    </source>
</evidence>
<gene>
    <name evidence="4" type="ORF">ACFSKL_13285</name>
</gene>
<dbReference type="Pfam" id="PF13585">
    <property type="entry name" value="CHU_C"/>
    <property type="match status" value="1"/>
</dbReference>
<dbReference type="Pfam" id="PF01345">
    <property type="entry name" value="DUF11"/>
    <property type="match status" value="1"/>
</dbReference>
<name>A0ABW4VQC1_9BACT</name>
<sequence length="812" mass="88332">SKTADKSEVSAAGELITYTLTVTNTGNTTLTEVVVSDPKLGVEENVGTLSPGESKSVTASYTVTQEDMDGGSILNAASVQGEDPNGETPGDEDELETPVDQNSGIALSKTADKSEVSAAGELITYTLTVTNTGNTTLTEVVISDPKLGVEENVGTLSPGESKSVTASYTVTQEDELAQVPIVNVATVSGFVNSEDKVEAEDQVSVPVVCEGKTRIEGLIFNAETGLPLSGVPVTLIPQGNTSGQILLQVTKDDGRYYFTDFTPGEYLVQVQDANLNSARNLYPVESSLFITMIENCNFITKDFGYESYDGNVLGDFVWYDLNGNGIQDEWFDANDDGEVTLNVPDANGYVAFDEWEWIDFNGDGRFNGPENEGEVRKAGFGNPNNPNILVTGPNGYREELTIGILGNYRTRPNELGDYTVELIFDESLELEAEAMGNSGKVKVIPNYGGRIISDPRIECGVTTTNPFELTFTQESRVRLDVDFGVRCQEFHSPRPILANDDDLGEFRISHEGLIGNILENDLLDGQRPNPDDVDFVFTDLDGIIGLLINPNGELSLVPGLNEAREYRLRYVLSEVLDPDNNDDAFVTLRLLDDAVDMSITKTSFEVEIFEGDEFEYEIVITNNSESDAEDVEIIDDLPNGLTYISSTVNSSSTQIDAALNVTGSRLTWTVPFFPSGATMTIRVLVKADALSGSADLTITNVVTVASSGDDTNPDDNTATDTNTIKPFFIPNVITPDGDSLNDRFVIKGLGKFPSNEIIIINRYGDHVFERTNYQNDWSAEGLPAGTYFYVLVGTDTQGRSHDFKGWIQVIKE</sequence>
<keyword evidence="5" id="KW-1185">Reference proteome</keyword>
<dbReference type="InterPro" id="IPR047589">
    <property type="entry name" value="DUF11_rpt"/>
</dbReference>
<evidence type="ECO:0000256" key="1">
    <source>
        <dbReference type="SAM" id="MobiDB-lite"/>
    </source>
</evidence>
<dbReference type="NCBIfam" id="TIGR01451">
    <property type="entry name" value="B_ant_repeat"/>
    <property type="match status" value="3"/>
</dbReference>
<protein>
    <submittedName>
        <fullName evidence="4">Gliding motility-associated C-terminal domain-containing protein</fullName>
    </submittedName>
</protein>
<dbReference type="Proteomes" id="UP001597361">
    <property type="component" value="Unassembled WGS sequence"/>
</dbReference>
<dbReference type="PANTHER" id="PTHR34819:SF3">
    <property type="entry name" value="CELL SURFACE PROTEIN"/>
    <property type="match status" value="1"/>
</dbReference>
<proteinExistence type="predicted"/>
<dbReference type="Gene3D" id="2.60.40.1120">
    <property type="entry name" value="Carboxypeptidase-like, regulatory domain"/>
    <property type="match status" value="1"/>
</dbReference>
<dbReference type="InterPro" id="IPR051172">
    <property type="entry name" value="Chlamydia_OmcB"/>
</dbReference>
<feature type="domain" description="DUF7507" evidence="3">
    <location>
        <begin position="2"/>
        <end position="89"/>
    </location>
</feature>
<dbReference type="RefSeq" id="WP_376886702.1">
    <property type="nucleotide sequence ID" value="NZ_JBHUHR010000038.1"/>
</dbReference>
<feature type="domain" description="DUF11" evidence="2">
    <location>
        <begin position="596"/>
        <end position="721"/>
    </location>
</feature>
<feature type="non-terminal residue" evidence="4">
    <location>
        <position position="1"/>
    </location>
</feature>
<dbReference type="InterPro" id="IPR013783">
    <property type="entry name" value="Ig-like_fold"/>
</dbReference>
<dbReference type="EMBL" id="JBHUHR010000038">
    <property type="protein sequence ID" value="MFD2035770.1"/>
    <property type="molecule type" value="Genomic_DNA"/>
</dbReference>
<dbReference type="Gene3D" id="2.60.40.10">
    <property type="entry name" value="Immunoglobulins"/>
    <property type="match status" value="2"/>
</dbReference>
<dbReference type="SUPFAM" id="SSF49478">
    <property type="entry name" value="Cna protein B-type domain"/>
    <property type="match status" value="1"/>
</dbReference>
<feature type="region of interest" description="Disordered" evidence="1">
    <location>
        <begin position="79"/>
        <end position="105"/>
    </location>
</feature>
<accession>A0ABW4VQC1</accession>
<reference evidence="5" key="1">
    <citation type="journal article" date="2019" name="Int. J. Syst. Evol. Microbiol.">
        <title>The Global Catalogue of Microorganisms (GCM) 10K type strain sequencing project: providing services to taxonomists for standard genome sequencing and annotation.</title>
        <authorList>
            <consortium name="The Broad Institute Genomics Platform"/>
            <consortium name="The Broad Institute Genome Sequencing Center for Infectious Disease"/>
            <person name="Wu L."/>
            <person name="Ma J."/>
        </authorList>
    </citation>
    <scope>NUCLEOTIDE SEQUENCE [LARGE SCALE GENOMIC DNA]</scope>
    <source>
        <strain evidence="5">CGMCC 1.15180</strain>
    </source>
</reference>
<dbReference type="Pfam" id="PF24346">
    <property type="entry name" value="DUF7507"/>
    <property type="match status" value="2"/>
</dbReference>
<feature type="domain" description="DUF7507" evidence="3">
    <location>
        <begin position="104"/>
        <end position="199"/>
    </location>
</feature>
<organism evidence="4 5">
    <name type="scientific">Belliella marina</name>
    <dbReference type="NCBI Taxonomy" id="1644146"/>
    <lineage>
        <taxon>Bacteria</taxon>
        <taxon>Pseudomonadati</taxon>
        <taxon>Bacteroidota</taxon>
        <taxon>Cytophagia</taxon>
        <taxon>Cytophagales</taxon>
        <taxon>Cyclobacteriaceae</taxon>
        <taxon>Belliella</taxon>
    </lineage>
</organism>
<dbReference type="InterPro" id="IPR001434">
    <property type="entry name" value="OmcB-like_DUF11"/>
</dbReference>
<evidence type="ECO:0000313" key="5">
    <source>
        <dbReference type="Proteomes" id="UP001597361"/>
    </source>
</evidence>
<evidence type="ECO:0000259" key="2">
    <source>
        <dbReference type="Pfam" id="PF01345"/>
    </source>
</evidence>
<dbReference type="Gene3D" id="2.60.40.1170">
    <property type="entry name" value="Mu homology domain, subdomain B"/>
    <property type="match status" value="1"/>
</dbReference>
<dbReference type="SUPFAM" id="SSF117074">
    <property type="entry name" value="Hypothetical protein PA1324"/>
    <property type="match status" value="1"/>
</dbReference>
<comment type="caution">
    <text evidence="4">The sequence shown here is derived from an EMBL/GenBank/DDBJ whole genome shotgun (WGS) entry which is preliminary data.</text>
</comment>
<dbReference type="PANTHER" id="PTHR34819">
    <property type="entry name" value="LARGE CYSTEINE-RICH PERIPLASMIC PROTEIN OMCB"/>
    <property type="match status" value="1"/>
</dbReference>